<comment type="function">
    <text evidence="2 17">Cell wall formation.</text>
</comment>
<dbReference type="GO" id="GO:0071949">
    <property type="term" value="F:FAD binding"/>
    <property type="evidence" value="ECO:0007669"/>
    <property type="project" value="InterPro"/>
</dbReference>
<gene>
    <name evidence="17" type="primary">murB</name>
    <name evidence="19" type="ORF">BHD05_00745</name>
</gene>
<evidence type="ECO:0000256" key="13">
    <source>
        <dbReference type="ARBA" id="ARBA00023002"/>
    </source>
</evidence>
<dbReference type="GO" id="GO:0005829">
    <property type="term" value="C:cytosol"/>
    <property type="evidence" value="ECO:0007669"/>
    <property type="project" value="TreeGrafter"/>
</dbReference>
<dbReference type="InterPro" id="IPR016169">
    <property type="entry name" value="FAD-bd_PCMH_sub2"/>
</dbReference>
<feature type="active site" evidence="17">
    <location>
        <position position="333"/>
    </location>
</feature>
<dbReference type="PROSITE" id="PS51387">
    <property type="entry name" value="FAD_PCMH"/>
    <property type="match status" value="1"/>
</dbReference>
<evidence type="ECO:0000256" key="17">
    <source>
        <dbReference type="HAMAP-Rule" id="MF_00037"/>
    </source>
</evidence>
<evidence type="ECO:0000256" key="9">
    <source>
        <dbReference type="ARBA" id="ARBA00022827"/>
    </source>
</evidence>
<evidence type="ECO:0000256" key="16">
    <source>
        <dbReference type="ARBA" id="ARBA00048914"/>
    </source>
</evidence>
<accession>A0A7L5AG36</accession>
<keyword evidence="13 17" id="KW-0560">Oxidoreductase</keyword>
<dbReference type="Pfam" id="PF01565">
    <property type="entry name" value="FAD_binding_4"/>
    <property type="match status" value="1"/>
</dbReference>
<feature type="active site" description="Proton donor" evidence="17">
    <location>
        <position position="237"/>
    </location>
</feature>
<keyword evidence="12 17" id="KW-0573">Peptidoglycan synthesis</keyword>
<evidence type="ECO:0000256" key="8">
    <source>
        <dbReference type="ARBA" id="ARBA00022630"/>
    </source>
</evidence>
<name>A0A7L5AG36_9MICO</name>
<keyword evidence="20" id="KW-1185">Reference proteome</keyword>
<comment type="cofactor">
    <cofactor evidence="1 17">
        <name>FAD</name>
        <dbReference type="ChEBI" id="CHEBI:57692"/>
    </cofactor>
</comment>
<evidence type="ECO:0000256" key="3">
    <source>
        <dbReference type="ARBA" id="ARBA00004496"/>
    </source>
</evidence>
<dbReference type="GO" id="GO:0008360">
    <property type="term" value="P:regulation of cell shape"/>
    <property type="evidence" value="ECO:0007669"/>
    <property type="project" value="UniProtKB-KW"/>
</dbReference>
<evidence type="ECO:0000313" key="19">
    <source>
        <dbReference type="EMBL" id="QHO68384.1"/>
    </source>
</evidence>
<evidence type="ECO:0000256" key="5">
    <source>
        <dbReference type="ARBA" id="ARBA00010485"/>
    </source>
</evidence>
<dbReference type="EMBL" id="CP017146">
    <property type="protein sequence ID" value="QHO68384.1"/>
    <property type="molecule type" value="Genomic_DNA"/>
</dbReference>
<comment type="subcellular location">
    <subcellularLocation>
        <location evidence="3 17">Cytoplasm</location>
    </subcellularLocation>
</comment>
<comment type="similarity">
    <text evidence="5 17">Belongs to the MurB family.</text>
</comment>
<proteinExistence type="inferred from homology"/>
<dbReference type="UniPathway" id="UPA00219"/>
<dbReference type="EC" id="1.3.1.98" evidence="17"/>
<dbReference type="Pfam" id="PF02873">
    <property type="entry name" value="MurB_C"/>
    <property type="match status" value="1"/>
</dbReference>
<reference evidence="19 20" key="1">
    <citation type="submission" date="2016-09" db="EMBL/GenBank/DDBJ databases">
        <title>Complete genome sequence of microbes from the polar regions.</title>
        <authorList>
            <person name="Liao L."/>
            <person name="Chen B."/>
        </authorList>
    </citation>
    <scope>NUCLEOTIDE SEQUENCE [LARGE SCALE GENOMIC DNA]</scope>
    <source>
        <strain evidence="19 20">ZS314</strain>
    </source>
</reference>
<evidence type="ECO:0000256" key="11">
    <source>
        <dbReference type="ARBA" id="ARBA00022960"/>
    </source>
</evidence>
<keyword evidence="9 17" id="KW-0274">FAD</keyword>
<dbReference type="AlphaFoldDB" id="A0A7L5AG36"/>
<evidence type="ECO:0000256" key="12">
    <source>
        <dbReference type="ARBA" id="ARBA00022984"/>
    </source>
</evidence>
<evidence type="ECO:0000256" key="6">
    <source>
        <dbReference type="ARBA" id="ARBA00022490"/>
    </source>
</evidence>
<evidence type="ECO:0000313" key="20">
    <source>
        <dbReference type="Proteomes" id="UP000464507"/>
    </source>
</evidence>
<dbReference type="GO" id="GO:0071555">
    <property type="term" value="P:cell wall organization"/>
    <property type="evidence" value="ECO:0007669"/>
    <property type="project" value="UniProtKB-KW"/>
</dbReference>
<dbReference type="OrthoDB" id="9804753at2"/>
<evidence type="ECO:0000256" key="1">
    <source>
        <dbReference type="ARBA" id="ARBA00001974"/>
    </source>
</evidence>
<evidence type="ECO:0000256" key="4">
    <source>
        <dbReference type="ARBA" id="ARBA00004752"/>
    </source>
</evidence>
<dbReference type="SUPFAM" id="SSF56176">
    <property type="entry name" value="FAD-binding/transporter-associated domain-like"/>
    <property type="match status" value="1"/>
</dbReference>
<keyword evidence="7 17" id="KW-0132">Cell division</keyword>
<dbReference type="HAMAP" id="MF_00037">
    <property type="entry name" value="MurB"/>
    <property type="match status" value="1"/>
</dbReference>
<dbReference type="InterPro" id="IPR003170">
    <property type="entry name" value="MurB"/>
</dbReference>
<dbReference type="RefSeq" id="WP_161884741.1">
    <property type="nucleotide sequence ID" value="NZ_CP017146.1"/>
</dbReference>
<dbReference type="InterPro" id="IPR036635">
    <property type="entry name" value="MurB_C_sf"/>
</dbReference>
<evidence type="ECO:0000256" key="2">
    <source>
        <dbReference type="ARBA" id="ARBA00003921"/>
    </source>
</evidence>
<dbReference type="InterPro" id="IPR006094">
    <property type="entry name" value="Oxid_FAD_bind_N"/>
</dbReference>
<sequence length="343" mass="36058">MDLRELTTLRVGGSPRELLSPETPDELVRASLDVWASGEEWMALGGGSNIVVGDDGFDGSVIRVLTRGIEALPSVPGTARLRVQAGEPWDELVSYTVDRGLAGIEAMAGIPGSSGAGPIQNIGAYGQELSDTLVSVEFLDHETGRLEVIPAARLELGYRSSVFKAGRRGIVLSIELELTDAEGLSRPVASQQLATAIGAAFGDRIPVGVIRDAVLALRRVKGMVLDAADPDTTSAGSFFTNPLVAASFARALPPDAAQWPIEPDRVKLSAAWLIERAGIGRGFSLPGSGAAISSKHTLAIVNTGSATAYDILELARFVQERVRNEFGVALQPEPGYIGMTSGD</sequence>
<dbReference type="SUPFAM" id="SSF56194">
    <property type="entry name" value="Uridine diphospho-N-Acetylenolpyruvylglucosamine reductase, MurB, C-terminal domain"/>
    <property type="match status" value="1"/>
</dbReference>
<keyword evidence="6 17" id="KW-0963">Cytoplasm</keyword>
<feature type="domain" description="FAD-binding PCMH-type" evidence="18">
    <location>
        <begin position="11"/>
        <end position="181"/>
    </location>
</feature>
<keyword evidence="15 17" id="KW-0961">Cell wall biogenesis/degradation</keyword>
<dbReference type="Gene3D" id="3.90.78.10">
    <property type="entry name" value="UDP-N-acetylenolpyruvoylglucosamine reductase, C-terminal domain"/>
    <property type="match status" value="1"/>
</dbReference>
<feature type="active site" evidence="17">
    <location>
        <position position="159"/>
    </location>
</feature>
<evidence type="ECO:0000259" key="18">
    <source>
        <dbReference type="PROSITE" id="PS51387"/>
    </source>
</evidence>
<keyword evidence="10 17" id="KW-0521">NADP</keyword>
<evidence type="ECO:0000256" key="10">
    <source>
        <dbReference type="ARBA" id="ARBA00022857"/>
    </source>
</evidence>
<dbReference type="Gene3D" id="3.30.43.10">
    <property type="entry name" value="Uridine Diphospho-n-acetylenolpyruvylglucosamine Reductase, domain 2"/>
    <property type="match status" value="1"/>
</dbReference>
<dbReference type="KEGG" id="mant:BHD05_00745"/>
<keyword evidence="8 17" id="KW-0285">Flavoprotein</keyword>
<evidence type="ECO:0000256" key="15">
    <source>
        <dbReference type="ARBA" id="ARBA00023316"/>
    </source>
</evidence>
<dbReference type="GO" id="GO:0009252">
    <property type="term" value="P:peptidoglycan biosynthetic process"/>
    <property type="evidence" value="ECO:0007669"/>
    <property type="project" value="UniProtKB-UniRule"/>
</dbReference>
<dbReference type="InterPro" id="IPR016166">
    <property type="entry name" value="FAD-bd_PCMH"/>
</dbReference>
<dbReference type="InterPro" id="IPR016167">
    <property type="entry name" value="FAD-bd_PCMH_sub1"/>
</dbReference>
<dbReference type="Proteomes" id="UP000464507">
    <property type="component" value="Chromosome"/>
</dbReference>
<keyword evidence="14 17" id="KW-0131">Cell cycle</keyword>
<protein>
    <recommendedName>
        <fullName evidence="17">UDP-N-acetylenolpyruvoylglucosamine reductase</fullName>
        <ecNumber evidence="17">1.3.1.98</ecNumber>
    </recommendedName>
    <alternativeName>
        <fullName evidence="17">UDP-N-acetylmuramate dehydrogenase</fullName>
    </alternativeName>
</protein>
<dbReference type="NCBIfam" id="NF010478">
    <property type="entry name" value="PRK13903.1"/>
    <property type="match status" value="1"/>
</dbReference>
<dbReference type="GO" id="GO:0008762">
    <property type="term" value="F:UDP-N-acetylmuramate dehydrogenase activity"/>
    <property type="evidence" value="ECO:0007669"/>
    <property type="project" value="UniProtKB-UniRule"/>
</dbReference>
<evidence type="ECO:0000256" key="7">
    <source>
        <dbReference type="ARBA" id="ARBA00022618"/>
    </source>
</evidence>
<keyword evidence="11 17" id="KW-0133">Cell shape</keyword>
<dbReference type="PANTHER" id="PTHR21071">
    <property type="entry name" value="UDP-N-ACETYLENOLPYRUVOYLGLUCOSAMINE REDUCTASE"/>
    <property type="match status" value="1"/>
</dbReference>
<dbReference type="GO" id="GO:0051301">
    <property type="term" value="P:cell division"/>
    <property type="evidence" value="ECO:0007669"/>
    <property type="project" value="UniProtKB-KW"/>
</dbReference>
<dbReference type="InterPro" id="IPR011601">
    <property type="entry name" value="MurB_C"/>
</dbReference>
<comment type="catalytic activity">
    <reaction evidence="16 17">
        <text>UDP-N-acetyl-alpha-D-muramate + NADP(+) = UDP-N-acetyl-3-O-(1-carboxyvinyl)-alpha-D-glucosamine + NADPH + H(+)</text>
        <dbReference type="Rhea" id="RHEA:12248"/>
        <dbReference type="ChEBI" id="CHEBI:15378"/>
        <dbReference type="ChEBI" id="CHEBI:57783"/>
        <dbReference type="ChEBI" id="CHEBI:58349"/>
        <dbReference type="ChEBI" id="CHEBI:68483"/>
        <dbReference type="ChEBI" id="CHEBI:70757"/>
        <dbReference type="EC" id="1.3.1.98"/>
    </reaction>
</comment>
<organism evidence="19 20">
    <name type="scientific">Marisediminicola antarctica</name>
    <dbReference type="NCBI Taxonomy" id="674079"/>
    <lineage>
        <taxon>Bacteria</taxon>
        <taxon>Bacillati</taxon>
        <taxon>Actinomycetota</taxon>
        <taxon>Actinomycetes</taxon>
        <taxon>Micrococcales</taxon>
        <taxon>Microbacteriaceae</taxon>
        <taxon>Marisediminicola</taxon>
    </lineage>
</organism>
<dbReference type="PANTHER" id="PTHR21071:SF4">
    <property type="entry name" value="UDP-N-ACETYLENOLPYRUVOYLGLUCOSAMINE REDUCTASE"/>
    <property type="match status" value="1"/>
</dbReference>
<dbReference type="InterPro" id="IPR036318">
    <property type="entry name" value="FAD-bd_PCMH-like_sf"/>
</dbReference>
<comment type="pathway">
    <text evidence="4 17">Cell wall biogenesis; peptidoglycan biosynthesis.</text>
</comment>
<evidence type="ECO:0000256" key="14">
    <source>
        <dbReference type="ARBA" id="ARBA00023306"/>
    </source>
</evidence>
<dbReference type="Gene3D" id="3.30.465.10">
    <property type="match status" value="1"/>
</dbReference>